<gene>
    <name evidence="4" type="primary">E134_6</name>
    <name evidence="4" type="ORF">CK203_001379</name>
</gene>
<dbReference type="PANTHER" id="PTHR17630:SF97">
    <property type="entry name" value="ENDO-1,31,4-BETA-D-GLUCANASE-LIKE"/>
    <property type="match status" value="1"/>
</dbReference>
<accession>A0A438KLK7</accession>
<organism evidence="4 5">
    <name type="scientific">Vitis vinifera</name>
    <name type="common">Grape</name>
    <dbReference type="NCBI Taxonomy" id="29760"/>
    <lineage>
        <taxon>Eukaryota</taxon>
        <taxon>Viridiplantae</taxon>
        <taxon>Streptophyta</taxon>
        <taxon>Embryophyta</taxon>
        <taxon>Tracheophyta</taxon>
        <taxon>Spermatophyta</taxon>
        <taxon>Magnoliopsida</taxon>
        <taxon>eudicotyledons</taxon>
        <taxon>Gunneridae</taxon>
        <taxon>Pentapetalae</taxon>
        <taxon>rosids</taxon>
        <taxon>Vitales</taxon>
        <taxon>Vitaceae</taxon>
        <taxon>Viteae</taxon>
        <taxon>Vitis</taxon>
    </lineage>
</organism>
<name>A0A438KLK7_VITVI</name>
<comment type="caution">
    <text evidence="4">The sequence shown here is derived from an EMBL/GenBank/DDBJ whole genome shotgun (WGS) entry which is preliminary data.</text>
</comment>
<feature type="domain" description="Dienelactone hydrolase" evidence="3">
    <location>
        <begin position="93"/>
        <end position="300"/>
    </location>
</feature>
<evidence type="ECO:0000256" key="2">
    <source>
        <dbReference type="ARBA" id="ARBA00022490"/>
    </source>
</evidence>
<evidence type="ECO:0000313" key="4">
    <source>
        <dbReference type="EMBL" id="RVX22075.1"/>
    </source>
</evidence>
<comment type="subcellular location">
    <subcellularLocation>
        <location evidence="1">Cytoplasm</location>
    </subcellularLocation>
</comment>
<dbReference type="GO" id="GO:0016787">
    <property type="term" value="F:hydrolase activity"/>
    <property type="evidence" value="ECO:0007669"/>
    <property type="project" value="InterPro"/>
</dbReference>
<dbReference type="Pfam" id="PF01738">
    <property type="entry name" value="DLH"/>
    <property type="match status" value="1"/>
</dbReference>
<evidence type="ECO:0000259" key="3">
    <source>
        <dbReference type="Pfam" id="PF01738"/>
    </source>
</evidence>
<reference evidence="4 5" key="1">
    <citation type="journal article" date="2018" name="PLoS Genet.">
        <title>Population sequencing reveals clonal diversity and ancestral inbreeding in the grapevine cultivar Chardonnay.</title>
        <authorList>
            <person name="Roach M.J."/>
            <person name="Johnson D.L."/>
            <person name="Bohlmann J."/>
            <person name="van Vuuren H.J."/>
            <person name="Jones S.J."/>
            <person name="Pretorius I.S."/>
            <person name="Schmidt S.A."/>
            <person name="Borneman A.R."/>
        </authorList>
    </citation>
    <scope>NUCLEOTIDE SEQUENCE [LARGE SCALE GENOMIC DNA]</scope>
    <source>
        <strain evidence="5">cv. Chardonnay</strain>
        <tissue evidence="4">Leaf</tissue>
    </source>
</reference>
<dbReference type="PANTHER" id="PTHR17630">
    <property type="entry name" value="DIENELACTONE HYDROLASE"/>
    <property type="match status" value="1"/>
</dbReference>
<protein>
    <submittedName>
        <fullName evidence="4">Endo-1,31,4-beta-D-glucanase</fullName>
    </submittedName>
</protein>
<dbReference type="AlphaFoldDB" id="A0A438KLK7"/>
<dbReference type="EMBL" id="QGNW01000004">
    <property type="protein sequence ID" value="RVX22075.1"/>
    <property type="molecule type" value="Genomic_DNA"/>
</dbReference>
<dbReference type="FunFam" id="3.40.50.1820:FF:000178">
    <property type="entry name" value="Carboxymethylenebutenolidase homolog"/>
    <property type="match status" value="1"/>
</dbReference>
<dbReference type="SUPFAM" id="SSF53474">
    <property type="entry name" value="alpha/beta-Hydrolases"/>
    <property type="match status" value="1"/>
</dbReference>
<evidence type="ECO:0000313" key="5">
    <source>
        <dbReference type="Proteomes" id="UP000288805"/>
    </source>
</evidence>
<evidence type="ECO:0000256" key="1">
    <source>
        <dbReference type="ARBA" id="ARBA00004496"/>
    </source>
</evidence>
<dbReference type="InterPro" id="IPR029058">
    <property type="entry name" value="AB_hydrolase_fold"/>
</dbReference>
<keyword evidence="2" id="KW-0963">Cytoplasm</keyword>
<proteinExistence type="predicted"/>
<dbReference type="Gene3D" id="3.40.50.1820">
    <property type="entry name" value="alpha/beta hydrolase"/>
    <property type="match status" value="1"/>
</dbReference>
<dbReference type="InterPro" id="IPR002925">
    <property type="entry name" value="Dienelactn_hydro"/>
</dbReference>
<dbReference type="Proteomes" id="UP000288805">
    <property type="component" value="Unassembled WGS sequence"/>
</dbReference>
<dbReference type="GO" id="GO:0005737">
    <property type="term" value="C:cytoplasm"/>
    <property type="evidence" value="ECO:0007669"/>
    <property type="project" value="UniProtKB-SubCell"/>
</dbReference>
<sequence length="302" mass="32173">MMWQLASGNQHAGSDVIFVNGMNSVGHAWCKGCHEASQNGVALSFDSPVCLCILGVYFGSKKAMSGPQCCEHPPSLNPNSGSGHVEQLGGLSCYIAGSPHSKLAILLVSDIYGYEAPNFRKLADKVAAAGFYVVAPDFLYGDPYVPDKAERPLPVWIKDHGMDKGFEDTKPVIEALKSKGVSAIGAAGFCWGAKVVVELAKSGYIQAAVLLHPSFVSLDDIKGVKVPTAVLGAEIDQMSPPALVKQFEEILTAKPGVDGFVKIFPGVAHGWTVRYNAEDAGAVKCAEEAHQDMLGWFSKYVK</sequence>